<gene>
    <name evidence="1" type="ORF">QFC19_000427</name>
</gene>
<proteinExistence type="predicted"/>
<keyword evidence="2" id="KW-1185">Reference proteome</keyword>
<evidence type="ECO:0000313" key="2">
    <source>
        <dbReference type="Proteomes" id="UP001241377"/>
    </source>
</evidence>
<evidence type="ECO:0000313" key="1">
    <source>
        <dbReference type="EMBL" id="KAJ9112872.1"/>
    </source>
</evidence>
<sequence>MDRQFPALNAHNIFLAEDYKGSFDDIFRRRGMPREPSFYVNVPARMYVPPLSAQPPQIIHLSFPWRACSDPSAAPEGKDGLTILVPIGHMDPSPERTAEEWDVLVAQAKRQVVEVMEGRLGLEAGELEKMIVWEQVNTPATWKEKFNLTHGSILGISHDFFNVLAFRTSALRPDVVAAVRLLILRSI</sequence>
<dbReference type="Proteomes" id="UP001241377">
    <property type="component" value="Unassembled WGS sequence"/>
</dbReference>
<protein>
    <submittedName>
        <fullName evidence="1">Uncharacterized protein</fullName>
    </submittedName>
</protein>
<name>A0ACC2WP86_9TREE</name>
<dbReference type="EMBL" id="JASBWR010000003">
    <property type="protein sequence ID" value="KAJ9112872.1"/>
    <property type="molecule type" value="Genomic_DNA"/>
</dbReference>
<organism evidence="1 2">
    <name type="scientific">Naganishia cerealis</name>
    <dbReference type="NCBI Taxonomy" id="610337"/>
    <lineage>
        <taxon>Eukaryota</taxon>
        <taxon>Fungi</taxon>
        <taxon>Dikarya</taxon>
        <taxon>Basidiomycota</taxon>
        <taxon>Agaricomycotina</taxon>
        <taxon>Tremellomycetes</taxon>
        <taxon>Filobasidiales</taxon>
        <taxon>Filobasidiaceae</taxon>
        <taxon>Naganishia</taxon>
    </lineage>
</organism>
<reference evidence="1" key="1">
    <citation type="submission" date="2023-04" db="EMBL/GenBank/DDBJ databases">
        <title>Draft Genome sequencing of Naganishia species isolated from polar environments using Oxford Nanopore Technology.</title>
        <authorList>
            <person name="Leo P."/>
            <person name="Venkateswaran K."/>
        </authorList>
    </citation>
    <scope>NUCLEOTIDE SEQUENCE</scope>
    <source>
        <strain evidence="1">MNA-CCFEE 5261</strain>
    </source>
</reference>
<comment type="caution">
    <text evidence="1">The sequence shown here is derived from an EMBL/GenBank/DDBJ whole genome shotgun (WGS) entry which is preliminary data.</text>
</comment>
<accession>A0ACC2WP86</accession>